<dbReference type="Proteomes" id="UP000030746">
    <property type="component" value="Unassembled WGS sequence"/>
</dbReference>
<keyword evidence="7" id="KW-1185">Reference proteome</keyword>
<gene>
    <name evidence="6" type="ORF">LOTGIDRAFT_148189</name>
</gene>
<dbReference type="GeneID" id="20235352"/>
<organism evidence="6 7">
    <name type="scientific">Lottia gigantea</name>
    <name type="common">Giant owl limpet</name>
    <dbReference type="NCBI Taxonomy" id="225164"/>
    <lineage>
        <taxon>Eukaryota</taxon>
        <taxon>Metazoa</taxon>
        <taxon>Spiralia</taxon>
        <taxon>Lophotrochozoa</taxon>
        <taxon>Mollusca</taxon>
        <taxon>Gastropoda</taxon>
        <taxon>Patellogastropoda</taxon>
        <taxon>Lottioidea</taxon>
        <taxon>Lottiidae</taxon>
        <taxon>Lottia</taxon>
    </lineage>
</organism>
<dbReference type="CTD" id="20235352"/>
<dbReference type="OrthoDB" id="6273859at2759"/>
<name>V3Z5R4_LOTGI</name>
<reference evidence="6 7" key="1">
    <citation type="journal article" date="2013" name="Nature">
        <title>Insights into bilaterian evolution from three spiralian genomes.</title>
        <authorList>
            <person name="Simakov O."/>
            <person name="Marletaz F."/>
            <person name="Cho S.J."/>
            <person name="Edsinger-Gonzales E."/>
            <person name="Havlak P."/>
            <person name="Hellsten U."/>
            <person name="Kuo D.H."/>
            <person name="Larsson T."/>
            <person name="Lv J."/>
            <person name="Arendt D."/>
            <person name="Savage R."/>
            <person name="Osoegawa K."/>
            <person name="de Jong P."/>
            <person name="Grimwood J."/>
            <person name="Chapman J.A."/>
            <person name="Shapiro H."/>
            <person name="Aerts A."/>
            <person name="Otillar R.P."/>
            <person name="Terry A.Y."/>
            <person name="Boore J.L."/>
            <person name="Grigoriev I.V."/>
            <person name="Lindberg D.R."/>
            <person name="Seaver E.C."/>
            <person name="Weisblat D.A."/>
            <person name="Putnam N.H."/>
            <person name="Rokhsar D.S."/>
        </authorList>
    </citation>
    <scope>NUCLEOTIDE SEQUENCE [LARGE SCALE GENOMIC DNA]</scope>
</reference>
<dbReference type="AlphaFoldDB" id="V3Z5R4"/>
<dbReference type="Pfam" id="PF00090">
    <property type="entry name" value="TSP_1"/>
    <property type="match status" value="1"/>
</dbReference>
<evidence type="ECO:0000313" key="6">
    <source>
        <dbReference type="EMBL" id="ESO86118.1"/>
    </source>
</evidence>
<comment type="subcellular location">
    <subcellularLocation>
        <location evidence="1">Secreted</location>
    </subcellularLocation>
</comment>
<dbReference type="Gene3D" id="2.20.100.10">
    <property type="entry name" value="Thrombospondin type-1 (TSP1) repeat"/>
    <property type="match status" value="1"/>
</dbReference>
<dbReference type="InterPro" id="IPR036383">
    <property type="entry name" value="TSP1_rpt_sf"/>
</dbReference>
<dbReference type="InterPro" id="IPR000884">
    <property type="entry name" value="TSP1_rpt"/>
</dbReference>
<dbReference type="PANTHER" id="PTHR22906">
    <property type="entry name" value="PROPERDIN"/>
    <property type="match status" value="1"/>
</dbReference>
<accession>V3Z5R4</accession>
<dbReference type="KEGG" id="lgi:LOTGIDRAFT_148189"/>
<dbReference type="SMART" id="SM00209">
    <property type="entry name" value="TSP1"/>
    <property type="match status" value="1"/>
</dbReference>
<dbReference type="RefSeq" id="XP_009063193.1">
    <property type="nucleotide sequence ID" value="XM_009064945.1"/>
</dbReference>
<evidence type="ECO:0000313" key="7">
    <source>
        <dbReference type="Proteomes" id="UP000030746"/>
    </source>
</evidence>
<keyword evidence="5" id="KW-1015">Disulfide bond</keyword>
<evidence type="ECO:0000256" key="1">
    <source>
        <dbReference type="ARBA" id="ARBA00004613"/>
    </source>
</evidence>
<dbReference type="SUPFAM" id="SSF82895">
    <property type="entry name" value="TSP-1 type 1 repeat"/>
    <property type="match status" value="1"/>
</dbReference>
<keyword evidence="4" id="KW-0677">Repeat</keyword>
<keyword evidence="2" id="KW-0964">Secreted</keyword>
<dbReference type="PANTHER" id="PTHR22906:SF43">
    <property type="entry name" value="PROPERDIN"/>
    <property type="match status" value="1"/>
</dbReference>
<dbReference type="PROSITE" id="PS50092">
    <property type="entry name" value="TSP1"/>
    <property type="match status" value="1"/>
</dbReference>
<protein>
    <submittedName>
        <fullName evidence="6">Uncharacterized protein</fullName>
    </submittedName>
</protein>
<proteinExistence type="predicted"/>
<keyword evidence="3" id="KW-0732">Signal</keyword>
<dbReference type="InterPro" id="IPR052065">
    <property type="entry name" value="Compl_asym_regulator"/>
</dbReference>
<evidence type="ECO:0000256" key="4">
    <source>
        <dbReference type="ARBA" id="ARBA00022737"/>
    </source>
</evidence>
<evidence type="ECO:0000256" key="5">
    <source>
        <dbReference type="ARBA" id="ARBA00023157"/>
    </source>
</evidence>
<evidence type="ECO:0000256" key="3">
    <source>
        <dbReference type="ARBA" id="ARBA00022729"/>
    </source>
</evidence>
<sequence length="58" mass="6342">WSDWTGCSVTCGKGTSTRSRTCINSNFKNDCKGKSQEKQSCVEPECPGTDVININILN</sequence>
<feature type="non-terminal residue" evidence="6">
    <location>
        <position position="1"/>
    </location>
</feature>
<dbReference type="EMBL" id="KB203171">
    <property type="protein sequence ID" value="ESO86118.1"/>
    <property type="molecule type" value="Genomic_DNA"/>
</dbReference>
<evidence type="ECO:0000256" key="2">
    <source>
        <dbReference type="ARBA" id="ARBA00022525"/>
    </source>
</evidence>